<dbReference type="GO" id="GO:0005544">
    <property type="term" value="F:calcium-dependent phospholipid binding"/>
    <property type="evidence" value="ECO:0007669"/>
    <property type="project" value="UniProtKB-KW"/>
</dbReference>
<proteinExistence type="inferred from homology"/>
<dbReference type="PROSITE" id="PS00223">
    <property type="entry name" value="ANNEXIN_1"/>
    <property type="match status" value="3"/>
</dbReference>
<dbReference type="InterPro" id="IPR037104">
    <property type="entry name" value="Annexin_sf"/>
</dbReference>
<feature type="region of interest" description="Disordered" evidence="7">
    <location>
        <begin position="1"/>
        <end position="155"/>
    </location>
</feature>
<dbReference type="PANTHER" id="PTHR10502">
    <property type="entry name" value="ANNEXIN"/>
    <property type="match status" value="1"/>
</dbReference>
<dbReference type="InterPro" id="IPR001464">
    <property type="entry name" value="Annexin"/>
</dbReference>
<dbReference type="GO" id="GO:0005886">
    <property type="term" value="C:plasma membrane"/>
    <property type="evidence" value="ECO:0007669"/>
    <property type="project" value="TreeGrafter"/>
</dbReference>
<name>A0AAD5TVM5_9FUNG</name>
<dbReference type="GO" id="GO:0005737">
    <property type="term" value="C:cytoplasm"/>
    <property type="evidence" value="ECO:0007669"/>
    <property type="project" value="TreeGrafter"/>
</dbReference>
<sequence length="464" mass="50023">MAYSGGNNNQYPPPPQGYFPPQQGYPPQQPPYGAPAPGGYGAPPQQYGQQGGYPPQQPPYGAPGQQQGYPPQQPYGAPPAGYPPQQPYGAPPAGYPPQQPYGAPAGGYPPQQPQGGAPAGYPPQQPYGAPGQQQGYLPQQQYGAPPPAPSFYQTASPPLTHAQLEADANALRKAMKGFGTDEAGLIAVLCKRTPDQAPYLSQAYKAHFGRELVKDLESECSGNLKKVMVLLAQGLPEVDAILLKEAMAGIGTDEDGLLEILVGRTNAEIAAIKNTYRVKFNKDLEAAVHSETSGHFRKLLTALLVAQRDETGGGYDTNADVEAFYKAGVGKMGTDESAFISLLCNRPATHLRQVFAAYHQKHNMTMEQVIKKEFSGDLEKALVNIVASIESHPWYVAKQFEKSMAGLGTKDHKLIRLTVRHRDPKVMGQVKQAYQQQFGKSLYSRVEGETSGDYKKALLACIGN</sequence>
<dbReference type="SMART" id="SM00335">
    <property type="entry name" value="ANX"/>
    <property type="match status" value="4"/>
</dbReference>
<evidence type="ECO:0000256" key="4">
    <source>
        <dbReference type="ARBA" id="ARBA00023216"/>
    </source>
</evidence>
<reference evidence="8" key="1">
    <citation type="submission" date="2020-05" db="EMBL/GenBank/DDBJ databases">
        <title>Phylogenomic resolution of chytrid fungi.</title>
        <authorList>
            <person name="Stajich J.E."/>
            <person name="Amses K."/>
            <person name="Simmons R."/>
            <person name="Seto K."/>
            <person name="Myers J."/>
            <person name="Bonds A."/>
            <person name="Quandt C.A."/>
            <person name="Barry K."/>
            <person name="Liu P."/>
            <person name="Grigoriev I."/>
            <person name="Longcore J.E."/>
            <person name="James T.Y."/>
        </authorList>
    </citation>
    <scope>NUCLEOTIDE SEQUENCE</scope>
    <source>
        <strain evidence="8">JEL0379</strain>
    </source>
</reference>
<dbReference type="PANTHER" id="PTHR10502:SF102">
    <property type="entry name" value="ANNEXIN B11"/>
    <property type="match status" value="1"/>
</dbReference>
<protein>
    <recommendedName>
        <fullName evidence="6">Annexin</fullName>
    </recommendedName>
</protein>
<dbReference type="Pfam" id="PF00191">
    <property type="entry name" value="Annexin"/>
    <property type="match status" value="4"/>
</dbReference>
<organism evidence="8 9">
    <name type="scientific">Geranomyces variabilis</name>
    <dbReference type="NCBI Taxonomy" id="109894"/>
    <lineage>
        <taxon>Eukaryota</taxon>
        <taxon>Fungi</taxon>
        <taxon>Fungi incertae sedis</taxon>
        <taxon>Chytridiomycota</taxon>
        <taxon>Chytridiomycota incertae sedis</taxon>
        <taxon>Chytridiomycetes</taxon>
        <taxon>Spizellomycetales</taxon>
        <taxon>Powellomycetaceae</taxon>
        <taxon>Geranomyces</taxon>
    </lineage>
</organism>
<dbReference type="GO" id="GO:0005509">
    <property type="term" value="F:calcium ion binding"/>
    <property type="evidence" value="ECO:0007669"/>
    <property type="project" value="InterPro"/>
</dbReference>
<gene>
    <name evidence="8" type="ORF">HDU87_003967</name>
</gene>
<comment type="domain">
    <text evidence="6">A pair of annexin repeats may form one binding site for calcium and phospholipid.</text>
</comment>
<evidence type="ECO:0000313" key="8">
    <source>
        <dbReference type="EMBL" id="KAJ3184566.1"/>
    </source>
</evidence>
<comment type="similarity">
    <text evidence="1 6">Belongs to the annexin family.</text>
</comment>
<dbReference type="InterPro" id="IPR018502">
    <property type="entry name" value="Annexin_repeat"/>
</dbReference>
<evidence type="ECO:0000256" key="5">
    <source>
        <dbReference type="ARBA" id="ARBA00023302"/>
    </source>
</evidence>
<dbReference type="Gene3D" id="1.10.220.10">
    <property type="entry name" value="Annexin"/>
    <property type="match status" value="4"/>
</dbReference>
<evidence type="ECO:0000256" key="2">
    <source>
        <dbReference type="ARBA" id="ARBA00022737"/>
    </source>
</evidence>
<keyword evidence="9" id="KW-1185">Reference proteome</keyword>
<dbReference type="GO" id="GO:0005634">
    <property type="term" value="C:nucleus"/>
    <property type="evidence" value="ECO:0007669"/>
    <property type="project" value="TreeGrafter"/>
</dbReference>
<keyword evidence="2 6" id="KW-0677">Repeat</keyword>
<dbReference type="FunFam" id="1.10.220.10:FF:000005">
    <property type="entry name" value="Annexin"/>
    <property type="match status" value="1"/>
</dbReference>
<dbReference type="GO" id="GO:0001786">
    <property type="term" value="F:phosphatidylserine binding"/>
    <property type="evidence" value="ECO:0007669"/>
    <property type="project" value="TreeGrafter"/>
</dbReference>
<evidence type="ECO:0000256" key="7">
    <source>
        <dbReference type="SAM" id="MobiDB-lite"/>
    </source>
</evidence>
<dbReference type="PRINTS" id="PR00196">
    <property type="entry name" value="ANNEXIN"/>
</dbReference>
<evidence type="ECO:0000256" key="6">
    <source>
        <dbReference type="RuleBase" id="RU003540"/>
    </source>
</evidence>
<dbReference type="SUPFAM" id="SSF47874">
    <property type="entry name" value="Annexin"/>
    <property type="match status" value="1"/>
</dbReference>
<evidence type="ECO:0000313" key="9">
    <source>
        <dbReference type="Proteomes" id="UP001212152"/>
    </source>
</evidence>
<accession>A0AAD5TVM5</accession>
<evidence type="ECO:0000256" key="3">
    <source>
        <dbReference type="ARBA" id="ARBA00022837"/>
    </source>
</evidence>
<dbReference type="PROSITE" id="PS51897">
    <property type="entry name" value="ANNEXIN_2"/>
    <property type="match status" value="4"/>
</dbReference>
<dbReference type="FunFam" id="1.10.220.10:FF:000003">
    <property type="entry name" value="Annexin"/>
    <property type="match status" value="1"/>
</dbReference>
<dbReference type="AlphaFoldDB" id="A0AAD5TVM5"/>
<feature type="compositionally biased region" description="Low complexity" evidence="7">
    <location>
        <begin position="100"/>
        <end position="116"/>
    </location>
</feature>
<keyword evidence="5 6" id="KW-0111">Calcium/phospholipid-binding</keyword>
<feature type="compositionally biased region" description="Low complexity" evidence="7">
    <location>
        <begin position="42"/>
        <end position="54"/>
    </location>
</feature>
<keyword evidence="4 6" id="KW-0041">Annexin</keyword>
<dbReference type="EMBL" id="JADGJQ010000003">
    <property type="protein sequence ID" value="KAJ3184566.1"/>
    <property type="molecule type" value="Genomic_DNA"/>
</dbReference>
<dbReference type="GO" id="GO:0012506">
    <property type="term" value="C:vesicle membrane"/>
    <property type="evidence" value="ECO:0007669"/>
    <property type="project" value="TreeGrafter"/>
</dbReference>
<feature type="compositionally biased region" description="Low complexity" evidence="7">
    <location>
        <begin position="126"/>
        <end position="143"/>
    </location>
</feature>
<evidence type="ECO:0000256" key="1">
    <source>
        <dbReference type="ARBA" id="ARBA00007831"/>
    </source>
</evidence>
<feature type="compositionally biased region" description="Pro residues" evidence="7">
    <location>
        <begin position="11"/>
        <end position="34"/>
    </location>
</feature>
<keyword evidence="3 6" id="KW-0106">Calcium</keyword>
<dbReference type="FunFam" id="1.10.220.10:FF:000002">
    <property type="entry name" value="Annexin"/>
    <property type="match status" value="1"/>
</dbReference>
<dbReference type="InterPro" id="IPR018252">
    <property type="entry name" value="Annexin_repeat_CS"/>
</dbReference>
<feature type="compositionally biased region" description="Pro residues" evidence="7">
    <location>
        <begin position="71"/>
        <end position="99"/>
    </location>
</feature>
<comment type="caution">
    <text evidence="8">The sequence shown here is derived from an EMBL/GenBank/DDBJ whole genome shotgun (WGS) entry which is preliminary data.</text>
</comment>
<dbReference type="Proteomes" id="UP001212152">
    <property type="component" value="Unassembled WGS sequence"/>
</dbReference>